<dbReference type="RefSeq" id="WP_237601658.1">
    <property type="nucleotide sequence ID" value="NZ_JAIRBA010000003.1"/>
</dbReference>
<dbReference type="InterPro" id="IPR015943">
    <property type="entry name" value="WD40/YVTN_repeat-like_dom_sf"/>
</dbReference>
<dbReference type="InterPro" id="IPR051200">
    <property type="entry name" value="Host-pathogen_enzymatic-act"/>
</dbReference>
<accession>A0A9X1QWD6</accession>
<gene>
    <name evidence="2" type="ORF">K8089_02310</name>
</gene>
<dbReference type="AlphaFoldDB" id="A0A9X1QWD6"/>
<keyword evidence="3" id="KW-1185">Reference proteome</keyword>
<dbReference type="PANTHER" id="PTHR47197">
    <property type="entry name" value="PROTEIN NIRF"/>
    <property type="match status" value="1"/>
</dbReference>
<dbReference type="Pfam" id="PF16819">
    <property type="entry name" value="DUF5074"/>
    <property type="match status" value="1"/>
</dbReference>
<evidence type="ECO:0000256" key="1">
    <source>
        <dbReference type="SAM" id="SignalP"/>
    </source>
</evidence>
<proteinExistence type="predicted"/>
<sequence length="348" mass="37266">MKKLLLLSLSTLFFISCSSDDDGQPEYVPAAFENGILITNEGPFSGGSGSVTYVSNDYTTVAQNIYKTVNGKSLGNIVQSMGFQGDNAYIVVNNSNKIMIANRYTFESVDSITSGVNNPRYFVESDGNKGYVTNWGDPNDNTDDFVAVLDLRNNTVSTTIPVAFGPEKMVPYNNKVYVAHQGAYGQNNLISVISGSGLEGTITVGDVPNSMVVSGNSLFVLCGGNPNYTGNETAGSLVKIDLSTGQISDTYNFGTTEHPTNLTMDGTNLFYALDGKVFKLNSTSVTLPGSDIIDGSFYALRAKDGLLYATDAKDFASKGSLKIFDLSTNVEIQDFQTGIIPGGIYFND</sequence>
<organism evidence="2 3">
    <name type="scientific">Aequorivita vitellina</name>
    <dbReference type="NCBI Taxonomy" id="2874475"/>
    <lineage>
        <taxon>Bacteria</taxon>
        <taxon>Pseudomonadati</taxon>
        <taxon>Bacteroidota</taxon>
        <taxon>Flavobacteriia</taxon>
        <taxon>Flavobacteriales</taxon>
        <taxon>Flavobacteriaceae</taxon>
        <taxon>Aequorivita</taxon>
    </lineage>
</organism>
<reference evidence="2" key="1">
    <citation type="submission" date="2021-09" db="EMBL/GenBank/DDBJ databases">
        <title>Genome of Aequorivita sp. strain F47161.</title>
        <authorList>
            <person name="Wang Y."/>
        </authorList>
    </citation>
    <scope>NUCLEOTIDE SEQUENCE</scope>
    <source>
        <strain evidence="2">F47161</strain>
    </source>
</reference>
<dbReference type="PROSITE" id="PS51257">
    <property type="entry name" value="PROKAR_LIPOPROTEIN"/>
    <property type="match status" value="1"/>
</dbReference>
<dbReference type="EMBL" id="JAIRBA010000003">
    <property type="protein sequence ID" value="MCG2417839.1"/>
    <property type="molecule type" value="Genomic_DNA"/>
</dbReference>
<protein>
    <submittedName>
        <fullName evidence="2">YncE family protein</fullName>
    </submittedName>
</protein>
<dbReference type="PANTHER" id="PTHR47197:SF3">
    <property type="entry name" value="DIHYDRO-HEME D1 DEHYDROGENASE"/>
    <property type="match status" value="1"/>
</dbReference>
<feature type="chain" id="PRO_5040972285" evidence="1">
    <location>
        <begin position="20"/>
        <end position="348"/>
    </location>
</feature>
<evidence type="ECO:0000313" key="2">
    <source>
        <dbReference type="EMBL" id="MCG2417839.1"/>
    </source>
</evidence>
<evidence type="ECO:0000313" key="3">
    <source>
        <dbReference type="Proteomes" id="UP001139461"/>
    </source>
</evidence>
<dbReference type="InterPro" id="IPR031815">
    <property type="entry name" value="DUF5074"/>
</dbReference>
<name>A0A9X1QWD6_9FLAO</name>
<dbReference type="Gene3D" id="2.130.10.10">
    <property type="entry name" value="YVTN repeat-like/Quinoprotein amine dehydrogenase"/>
    <property type="match status" value="1"/>
</dbReference>
<dbReference type="Proteomes" id="UP001139461">
    <property type="component" value="Unassembled WGS sequence"/>
</dbReference>
<dbReference type="InterPro" id="IPR011044">
    <property type="entry name" value="Quino_amine_DH_bsu"/>
</dbReference>
<comment type="caution">
    <text evidence="2">The sequence shown here is derived from an EMBL/GenBank/DDBJ whole genome shotgun (WGS) entry which is preliminary data.</text>
</comment>
<dbReference type="SUPFAM" id="SSF50969">
    <property type="entry name" value="YVTN repeat-like/Quinoprotein amine dehydrogenase"/>
    <property type="match status" value="1"/>
</dbReference>
<keyword evidence="1" id="KW-0732">Signal</keyword>
<feature type="signal peptide" evidence="1">
    <location>
        <begin position="1"/>
        <end position="19"/>
    </location>
</feature>